<reference evidence="1 2" key="1">
    <citation type="journal article" date="2011" name="Stand. Genomic Sci.">
        <title>Complete genome sequence of the gliding freshwater bacterium Fluviicola taffensis type strain (RW262).</title>
        <authorList>
            <person name="Woyke T."/>
            <person name="Chertkov O."/>
            <person name="Lapidus A."/>
            <person name="Nolan M."/>
            <person name="Lucas S."/>
            <person name="Del Rio T.G."/>
            <person name="Tice H."/>
            <person name="Cheng J.F."/>
            <person name="Tapia R."/>
            <person name="Han C."/>
            <person name="Goodwin L."/>
            <person name="Pitluck S."/>
            <person name="Liolios K."/>
            <person name="Pagani I."/>
            <person name="Ivanova N."/>
            <person name="Huntemann M."/>
            <person name="Mavromatis K."/>
            <person name="Mikhailova N."/>
            <person name="Pati A."/>
            <person name="Chen A."/>
            <person name="Palaniappan K."/>
            <person name="Land M."/>
            <person name="Hauser L."/>
            <person name="Brambilla E.M."/>
            <person name="Rohde M."/>
            <person name="Mwirichia R."/>
            <person name="Sikorski J."/>
            <person name="Tindall B.J."/>
            <person name="Goker M."/>
            <person name="Bristow J."/>
            <person name="Eisen J.A."/>
            <person name="Markowitz V."/>
            <person name="Hugenholtz P."/>
            <person name="Klenk H.P."/>
            <person name="Kyrpides N.C."/>
        </authorList>
    </citation>
    <scope>NUCLEOTIDE SEQUENCE [LARGE SCALE GENOMIC DNA]</scope>
    <source>
        <strain evidence="2">DSM 16823 / RW262 / RW262</strain>
    </source>
</reference>
<evidence type="ECO:0008006" key="3">
    <source>
        <dbReference type="Google" id="ProtNLM"/>
    </source>
</evidence>
<organism evidence="1 2">
    <name type="scientific">Fluviicola taffensis (strain DSM 16823 / NCIMB 13979 / RW262)</name>
    <dbReference type="NCBI Taxonomy" id="755732"/>
    <lineage>
        <taxon>Bacteria</taxon>
        <taxon>Pseudomonadati</taxon>
        <taxon>Bacteroidota</taxon>
        <taxon>Flavobacteriia</taxon>
        <taxon>Flavobacteriales</taxon>
        <taxon>Crocinitomicaceae</taxon>
        <taxon>Fluviicola</taxon>
    </lineage>
</organism>
<keyword evidence="2" id="KW-1185">Reference proteome</keyword>
<dbReference type="AlphaFoldDB" id="F2IGI5"/>
<dbReference type="eggNOG" id="ENOG50331MI">
    <property type="taxonomic scope" value="Bacteria"/>
</dbReference>
<dbReference type="KEGG" id="fte:Fluta_0587"/>
<proteinExistence type="predicted"/>
<reference evidence="2" key="2">
    <citation type="submission" date="2011-02" db="EMBL/GenBank/DDBJ databases">
        <title>The complete genome of Fluviicola taffensis DSM 16823.</title>
        <authorList>
            <consortium name="US DOE Joint Genome Institute (JGI-PGF)"/>
            <person name="Lucas S."/>
            <person name="Copeland A."/>
            <person name="Lapidus A."/>
            <person name="Bruce D."/>
            <person name="Goodwin L."/>
            <person name="Pitluck S."/>
            <person name="Kyrpides N."/>
            <person name="Mavromatis K."/>
            <person name="Ivanova N."/>
            <person name="Mikhailova N."/>
            <person name="Pagani I."/>
            <person name="Chertkov O."/>
            <person name="Detter J.C."/>
            <person name="Han C."/>
            <person name="Tapia R."/>
            <person name="Land M."/>
            <person name="Hauser L."/>
            <person name="Markowitz V."/>
            <person name="Cheng J.-F."/>
            <person name="Hugenholtz P."/>
            <person name="Woyke T."/>
            <person name="Wu D."/>
            <person name="Tindall B."/>
            <person name="Pomrenke H.G."/>
            <person name="Brambilla E."/>
            <person name="Klenk H.-P."/>
            <person name="Eisen J.A."/>
        </authorList>
    </citation>
    <scope>NUCLEOTIDE SEQUENCE [LARGE SCALE GENOMIC DNA]</scope>
    <source>
        <strain evidence="2">DSM 16823 / RW262 / RW262</strain>
    </source>
</reference>
<dbReference type="RefSeq" id="WP_013685363.1">
    <property type="nucleotide sequence ID" value="NC_015321.1"/>
</dbReference>
<gene>
    <name evidence="1" type="ordered locus">Fluta_0587</name>
</gene>
<dbReference type="EMBL" id="CP002542">
    <property type="protein sequence ID" value="AEA42591.1"/>
    <property type="molecule type" value="Genomic_DNA"/>
</dbReference>
<accession>F2IGI5</accession>
<sequence length="152" mass="17405">MRIKKSPLILHDFYVLDSKYKFNDPGNKKVNIREIFDAYVIDLDFIAKEQKSGETFLFTKISINDIDTSLLGYIMFVEGVSIFSFDKNAILTDKEKSDFIYISGLSIAINNLRTYISNVTSSYPFGKFQLPAVDVGALHADKKKMLKNRKKN</sequence>
<dbReference type="SUPFAM" id="SSF54611">
    <property type="entry name" value="SecB-like"/>
    <property type="match status" value="1"/>
</dbReference>
<dbReference type="InterPro" id="IPR035958">
    <property type="entry name" value="SecB-like_sf"/>
</dbReference>
<dbReference type="HOGENOM" id="CLU_1727771_0_0_10"/>
<evidence type="ECO:0000313" key="1">
    <source>
        <dbReference type="EMBL" id="AEA42591.1"/>
    </source>
</evidence>
<protein>
    <recommendedName>
        <fullName evidence="3">Preprotein translocase subunit SecB</fullName>
    </recommendedName>
</protein>
<dbReference type="STRING" id="755732.Fluta_0587"/>
<evidence type="ECO:0000313" key="2">
    <source>
        <dbReference type="Proteomes" id="UP000007463"/>
    </source>
</evidence>
<dbReference type="OrthoDB" id="824454at2"/>
<name>F2IGI5_FLUTR</name>
<dbReference type="Gene3D" id="3.10.420.10">
    <property type="entry name" value="SecB-like"/>
    <property type="match status" value="1"/>
</dbReference>
<dbReference type="Proteomes" id="UP000007463">
    <property type="component" value="Chromosome"/>
</dbReference>